<reference evidence="1" key="1">
    <citation type="submission" date="2011-09" db="EMBL/GenBank/DDBJ databases">
        <title>The permanent draft genome of Mucilaginibacter paludis DSM 18603.</title>
        <authorList>
            <consortium name="US DOE Joint Genome Institute (JGI-PGF)"/>
            <person name="Lucas S."/>
            <person name="Han J."/>
            <person name="Lapidus A."/>
            <person name="Bruce D."/>
            <person name="Goodwin L."/>
            <person name="Pitluck S."/>
            <person name="Peters L."/>
            <person name="Kyrpides N."/>
            <person name="Mavromatis K."/>
            <person name="Ivanova N."/>
            <person name="Mikhailova N."/>
            <person name="Held B."/>
            <person name="Detter J.C."/>
            <person name="Tapia R."/>
            <person name="Han C."/>
            <person name="Land M."/>
            <person name="Hauser L."/>
            <person name="Markowitz V."/>
            <person name="Cheng J.-F."/>
            <person name="Hugenholtz P."/>
            <person name="Woyke T."/>
            <person name="Wu D."/>
            <person name="Tindall B."/>
            <person name="Brambilla E."/>
            <person name="Klenk H.-P."/>
            <person name="Eisen J.A."/>
        </authorList>
    </citation>
    <scope>NUCLEOTIDE SEQUENCE [LARGE SCALE GENOMIC DNA]</scope>
    <source>
        <strain evidence="1">DSM 18603</strain>
    </source>
</reference>
<accession>H1Y8T6</accession>
<evidence type="ECO:0000313" key="2">
    <source>
        <dbReference type="Proteomes" id="UP000002774"/>
    </source>
</evidence>
<organism evidence="1 2">
    <name type="scientific">Mucilaginibacter paludis DSM 18603</name>
    <dbReference type="NCBI Taxonomy" id="714943"/>
    <lineage>
        <taxon>Bacteria</taxon>
        <taxon>Pseudomonadati</taxon>
        <taxon>Bacteroidota</taxon>
        <taxon>Sphingobacteriia</taxon>
        <taxon>Sphingobacteriales</taxon>
        <taxon>Sphingobacteriaceae</taxon>
        <taxon>Mucilaginibacter</taxon>
    </lineage>
</organism>
<dbReference type="Proteomes" id="UP000002774">
    <property type="component" value="Chromosome"/>
</dbReference>
<dbReference type="AlphaFoldDB" id="H1Y8T6"/>
<dbReference type="HOGENOM" id="CLU_2410017_0_0_10"/>
<name>H1Y8T6_9SPHI</name>
<dbReference type="RefSeq" id="WP_008509588.1">
    <property type="nucleotide sequence ID" value="NZ_CM001403.1"/>
</dbReference>
<evidence type="ECO:0000313" key="1">
    <source>
        <dbReference type="EMBL" id="EHQ28702.1"/>
    </source>
</evidence>
<sequence>MSNTAINEAITNYICLPWISNDAKNSIRAAYGTGMLELIEEIYLLAANDTIWIRGDYLSARSQCATKLITLYPFLSEAAANTIANMAAYSWR</sequence>
<gene>
    <name evidence="1" type="ORF">Mucpa_4613</name>
</gene>
<dbReference type="EMBL" id="CM001403">
    <property type="protein sequence ID" value="EHQ28702.1"/>
    <property type="molecule type" value="Genomic_DNA"/>
</dbReference>
<proteinExistence type="predicted"/>
<keyword evidence="2" id="KW-1185">Reference proteome</keyword>
<protein>
    <submittedName>
        <fullName evidence="1">Uncharacterized protein</fullName>
    </submittedName>
</protein>